<dbReference type="AlphaFoldDB" id="A0A4R7FH50"/>
<feature type="transmembrane region" description="Helical" evidence="1">
    <location>
        <begin position="114"/>
        <end position="131"/>
    </location>
</feature>
<dbReference type="Proteomes" id="UP000295344">
    <property type="component" value="Unassembled WGS sequence"/>
</dbReference>
<name>A0A4R7FH50_9MICO</name>
<keyword evidence="1" id="KW-1133">Transmembrane helix</keyword>
<keyword evidence="1" id="KW-0472">Membrane</keyword>
<proteinExistence type="predicted"/>
<keyword evidence="1" id="KW-0812">Transmembrane</keyword>
<evidence type="ECO:0000313" key="2">
    <source>
        <dbReference type="EMBL" id="TDS75000.1"/>
    </source>
</evidence>
<comment type="caution">
    <text evidence="2">The sequence shown here is derived from an EMBL/GenBank/DDBJ whole genome shotgun (WGS) entry which is preliminary data.</text>
</comment>
<keyword evidence="3" id="KW-1185">Reference proteome</keyword>
<feature type="transmembrane region" description="Helical" evidence="1">
    <location>
        <begin position="35"/>
        <end position="53"/>
    </location>
</feature>
<accession>A0A4R7FH50</accession>
<evidence type="ECO:0008006" key="4">
    <source>
        <dbReference type="Google" id="ProtNLM"/>
    </source>
</evidence>
<sequence length="338" mass="36110">MIVVPRWFSAGLASAIAAYTAAFAVIWIATARSPLTNLIALGFFGLAFGVSIVRIGRASLPATIVIVASGLLLPVLGSVGLDPVHDSYSSGAWYVSGVACLVVVLLWRRRASAAWILMGGLLVHTYAWGGFDALNGFGVVAATLIIAVMAAGGWAVARTEHHLSSFSEAEREALEWEAAQDAYHAERQVRLATTARLASSMLHRIAAAKDGLTDADRFECRVLEQTIRDEIRGRRLLNDAVREQVVAHRRRGALVQVNDDGGIDDIPAAVLEPMLAQIAAALEGLSSDRIIIRTAPRDSDTAVTVVAMSTDPVAAALGVDDDEEQVDLWLELERPVLA</sequence>
<evidence type="ECO:0000256" key="1">
    <source>
        <dbReference type="SAM" id="Phobius"/>
    </source>
</evidence>
<dbReference type="OrthoDB" id="5082313at2"/>
<gene>
    <name evidence="2" type="ORF">CLV52_3524</name>
</gene>
<reference evidence="2 3" key="1">
    <citation type="submission" date="2019-03" db="EMBL/GenBank/DDBJ databases">
        <title>Genomic Encyclopedia of Archaeal and Bacterial Type Strains, Phase II (KMG-II): from individual species to whole genera.</title>
        <authorList>
            <person name="Goeker M."/>
        </authorList>
    </citation>
    <scope>NUCLEOTIDE SEQUENCE [LARGE SCALE GENOMIC DNA]</scope>
    <source>
        <strain evidence="2 3">DSM 24782</strain>
    </source>
</reference>
<protein>
    <recommendedName>
        <fullName evidence="4">Signal transduction histidine kinase</fullName>
    </recommendedName>
</protein>
<feature type="transmembrane region" description="Helical" evidence="1">
    <location>
        <begin position="7"/>
        <end position="29"/>
    </location>
</feature>
<dbReference type="EMBL" id="SOAM01000004">
    <property type="protein sequence ID" value="TDS75000.1"/>
    <property type="molecule type" value="Genomic_DNA"/>
</dbReference>
<feature type="transmembrane region" description="Helical" evidence="1">
    <location>
        <begin position="91"/>
        <end position="107"/>
    </location>
</feature>
<dbReference type="RefSeq" id="WP_133767653.1">
    <property type="nucleotide sequence ID" value="NZ_BAAARP010000001.1"/>
</dbReference>
<organism evidence="2 3">
    <name type="scientific">Amnibacterium kyonggiense</name>
    <dbReference type="NCBI Taxonomy" id="595671"/>
    <lineage>
        <taxon>Bacteria</taxon>
        <taxon>Bacillati</taxon>
        <taxon>Actinomycetota</taxon>
        <taxon>Actinomycetes</taxon>
        <taxon>Micrococcales</taxon>
        <taxon>Microbacteriaceae</taxon>
        <taxon>Amnibacterium</taxon>
    </lineage>
</organism>
<feature type="transmembrane region" description="Helical" evidence="1">
    <location>
        <begin position="60"/>
        <end position="79"/>
    </location>
</feature>
<evidence type="ECO:0000313" key="3">
    <source>
        <dbReference type="Proteomes" id="UP000295344"/>
    </source>
</evidence>
<feature type="transmembrane region" description="Helical" evidence="1">
    <location>
        <begin position="137"/>
        <end position="157"/>
    </location>
</feature>